<sequence>MVAVARDLDAIADEIEMHRQARHPIYLPPELTSAARRIVAAADRPRSPLVAALTPTSEAILQVMDPSEVVTAAIIRDRLAKAEHFASATAISAALHHACVRGDLVSTTSGRFRLPTAEERKILEASREGGAKSTGAAAAASRGSRSERAAGDS</sequence>
<dbReference type="Proteomes" id="UP001165283">
    <property type="component" value="Unassembled WGS sequence"/>
</dbReference>
<evidence type="ECO:0000256" key="1">
    <source>
        <dbReference type="SAM" id="MobiDB-lite"/>
    </source>
</evidence>
<feature type="region of interest" description="Disordered" evidence="1">
    <location>
        <begin position="123"/>
        <end position="153"/>
    </location>
</feature>
<gene>
    <name evidence="2" type="ORF">KDL28_26180</name>
</gene>
<feature type="compositionally biased region" description="Basic and acidic residues" evidence="1">
    <location>
        <begin position="144"/>
        <end position="153"/>
    </location>
</feature>
<name>A0ABT1A6B1_9PSEU</name>
<proteinExistence type="predicted"/>
<keyword evidence="3" id="KW-1185">Reference proteome</keyword>
<evidence type="ECO:0008006" key="4">
    <source>
        <dbReference type="Google" id="ProtNLM"/>
    </source>
</evidence>
<organism evidence="2 3">
    <name type="scientific">Pseudonocardia humida</name>
    <dbReference type="NCBI Taxonomy" id="2800819"/>
    <lineage>
        <taxon>Bacteria</taxon>
        <taxon>Bacillati</taxon>
        <taxon>Actinomycetota</taxon>
        <taxon>Actinomycetes</taxon>
        <taxon>Pseudonocardiales</taxon>
        <taxon>Pseudonocardiaceae</taxon>
        <taxon>Pseudonocardia</taxon>
    </lineage>
</organism>
<protein>
    <recommendedName>
        <fullName evidence="4">Golgi phosphoprotein 3 GPP34</fullName>
    </recommendedName>
</protein>
<dbReference type="EMBL" id="JAGSOV010000055">
    <property type="protein sequence ID" value="MCO1658558.1"/>
    <property type="molecule type" value="Genomic_DNA"/>
</dbReference>
<reference evidence="2" key="1">
    <citation type="submission" date="2021-04" db="EMBL/GenBank/DDBJ databases">
        <title>Pseudonocardia sp. nov., isolated from sandy soil of mangrove forest.</title>
        <authorList>
            <person name="Zan Z."/>
            <person name="Huang R."/>
            <person name="Liu W."/>
        </authorList>
    </citation>
    <scope>NUCLEOTIDE SEQUENCE</scope>
    <source>
        <strain evidence="2">S2-4</strain>
    </source>
</reference>
<feature type="compositionally biased region" description="Low complexity" evidence="1">
    <location>
        <begin position="131"/>
        <end position="143"/>
    </location>
</feature>
<evidence type="ECO:0000313" key="3">
    <source>
        <dbReference type="Proteomes" id="UP001165283"/>
    </source>
</evidence>
<accession>A0ABT1A6B1</accession>
<evidence type="ECO:0000313" key="2">
    <source>
        <dbReference type="EMBL" id="MCO1658558.1"/>
    </source>
</evidence>
<comment type="caution">
    <text evidence="2">The sequence shown here is derived from an EMBL/GenBank/DDBJ whole genome shotgun (WGS) entry which is preliminary data.</text>
</comment>